<dbReference type="NCBIfam" id="NF009967">
    <property type="entry name" value="PRK13430.1"/>
    <property type="match status" value="1"/>
</dbReference>
<evidence type="ECO:0000313" key="11">
    <source>
        <dbReference type="Proteomes" id="UP000198981"/>
    </source>
</evidence>
<reference evidence="11" key="1">
    <citation type="submission" date="2016-10" db="EMBL/GenBank/DDBJ databases">
        <authorList>
            <person name="Varghese N."/>
            <person name="Submissions S."/>
        </authorList>
    </citation>
    <scope>NUCLEOTIDE SEQUENCE [LARGE SCALE GENOMIC DNA]</scope>
    <source>
        <strain evidence="11">DSM 45722</strain>
    </source>
</reference>
<evidence type="ECO:0000256" key="5">
    <source>
        <dbReference type="ARBA" id="ARBA00023136"/>
    </source>
</evidence>
<dbReference type="RefSeq" id="WP_092805250.1">
    <property type="nucleotide sequence ID" value="NZ_FMUH01000004.1"/>
</dbReference>
<keyword evidence="2 8" id="KW-0813">Transport</keyword>
<evidence type="ECO:0000256" key="7">
    <source>
        <dbReference type="ARBA" id="ARBA00023310"/>
    </source>
</evidence>
<evidence type="ECO:0000256" key="1">
    <source>
        <dbReference type="ARBA" id="ARBA00004370"/>
    </source>
</evidence>
<evidence type="ECO:0000256" key="6">
    <source>
        <dbReference type="ARBA" id="ARBA00023196"/>
    </source>
</evidence>
<dbReference type="NCBIfam" id="TIGR01145">
    <property type="entry name" value="ATP_synt_delta"/>
    <property type="match status" value="1"/>
</dbReference>
<keyword evidence="8" id="KW-1003">Cell membrane</keyword>
<feature type="compositionally biased region" description="Polar residues" evidence="9">
    <location>
        <begin position="17"/>
        <end position="29"/>
    </location>
</feature>
<gene>
    <name evidence="8" type="primary">atpH</name>
    <name evidence="10" type="ORF">SAMN03159343_2785</name>
</gene>
<dbReference type="OrthoDB" id="5242917at2"/>
<keyword evidence="5 8" id="KW-0472">Membrane</keyword>
<feature type="region of interest" description="Disordered" evidence="9">
    <location>
        <begin position="1"/>
        <end position="29"/>
    </location>
</feature>
<keyword evidence="6 8" id="KW-0139">CF(1)</keyword>
<dbReference type="InterPro" id="IPR020781">
    <property type="entry name" value="ATPase_OSCP/d_CS"/>
</dbReference>
<evidence type="ECO:0000313" key="10">
    <source>
        <dbReference type="EMBL" id="SCX52487.1"/>
    </source>
</evidence>
<dbReference type="SUPFAM" id="SSF47928">
    <property type="entry name" value="N-terminal domain of the delta subunit of the F1F0-ATP synthase"/>
    <property type="match status" value="1"/>
</dbReference>
<name>A0A1G4YG50_9ACTN</name>
<evidence type="ECO:0000256" key="2">
    <source>
        <dbReference type="ARBA" id="ARBA00022448"/>
    </source>
</evidence>
<dbReference type="PRINTS" id="PR00125">
    <property type="entry name" value="ATPASEDELTA"/>
</dbReference>
<dbReference type="InterPro" id="IPR026015">
    <property type="entry name" value="ATP_synth_OSCP/delta_N_sf"/>
</dbReference>
<evidence type="ECO:0000256" key="9">
    <source>
        <dbReference type="SAM" id="MobiDB-lite"/>
    </source>
</evidence>
<dbReference type="InterPro" id="IPR000711">
    <property type="entry name" value="ATPase_OSCP/dsu"/>
</dbReference>
<dbReference type="HAMAP" id="MF_01416">
    <property type="entry name" value="ATP_synth_delta_bact"/>
    <property type="match status" value="1"/>
</dbReference>
<dbReference type="Gene3D" id="1.10.520.20">
    <property type="entry name" value="N-terminal domain of the delta subunit of the F1F0-ATP synthase"/>
    <property type="match status" value="1"/>
</dbReference>
<keyword evidence="4 8" id="KW-0406">Ion transport</keyword>
<dbReference type="PROSITE" id="PS00389">
    <property type="entry name" value="ATPASE_DELTA"/>
    <property type="match status" value="1"/>
</dbReference>
<keyword evidence="11" id="KW-1185">Reference proteome</keyword>
<proteinExistence type="inferred from homology"/>
<dbReference type="GO" id="GO:0005886">
    <property type="term" value="C:plasma membrane"/>
    <property type="evidence" value="ECO:0007669"/>
    <property type="project" value="UniProtKB-SubCell"/>
</dbReference>
<dbReference type="GO" id="GO:0045259">
    <property type="term" value="C:proton-transporting ATP synthase complex"/>
    <property type="evidence" value="ECO:0007669"/>
    <property type="project" value="UniProtKB-KW"/>
</dbReference>
<keyword evidence="7 8" id="KW-0066">ATP synthesis</keyword>
<sequence>MQAASREALTASRDRLAQQTGSPSGARSDGQTLLGLADDLFAVAHLLDGQVSLRRALADASVRPDDRAGLAGRLLSGKVGDGALDVVQTVARQRWSRPLDLVEAVETLATDAALEAAQARGELDAVEDELFRFGRIIDGDPALSRLLGDPSADRSGKTALLDRLLAGKVSPVTERLVRNALTSRHVHNAANAVERISEAASARRGQSVAHVVSAVELSDEQRRRLTGILERTYGRTIGLQVQVDPSIVGGLVIRVGDEIVDGSIANRLAAAGRRFAG</sequence>
<dbReference type="Pfam" id="PF00213">
    <property type="entry name" value="OSCP"/>
    <property type="match status" value="1"/>
</dbReference>
<dbReference type="AlphaFoldDB" id="A0A1G4YG50"/>
<organism evidence="10 11">
    <name type="scientific">Klenkia marina</name>
    <dbReference type="NCBI Taxonomy" id="1960309"/>
    <lineage>
        <taxon>Bacteria</taxon>
        <taxon>Bacillati</taxon>
        <taxon>Actinomycetota</taxon>
        <taxon>Actinomycetes</taxon>
        <taxon>Geodermatophilales</taxon>
        <taxon>Geodermatophilaceae</taxon>
        <taxon>Klenkia</taxon>
    </lineage>
</organism>
<evidence type="ECO:0000256" key="4">
    <source>
        <dbReference type="ARBA" id="ARBA00023065"/>
    </source>
</evidence>
<dbReference type="GO" id="GO:0046933">
    <property type="term" value="F:proton-transporting ATP synthase activity, rotational mechanism"/>
    <property type="evidence" value="ECO:0007669"/>
    <property type="project" value="UniProtKB-UniRule"/>
</dbReference>
<comment type="function">
    <text evidence="8">This protein is part of the stalk that links CF(0) to CF(1). It either transmits conformational changes from CF(0) to CF(1) or is implicated in proton conduction.</text>
</comment>
<comment type="similarity">
    <text evidence="8">Belongs to the ATPase delta chain family.</text>
</comment>
<protein>
    <recommendedName>
        <fullName evidence="8">ATP synthase subunit delta</fullName>
    </recommendedName>
    <alternativeName>
        <fullName evidence="8">ATP synthase F(1) sector subunit delta</fullName>
    </alternativeName>
    <alternativeName>
        <fullName evidence="8">F-type ATPase subunit delta</fullName>
        <shortName evidence="8">F-ATPase subunit delta</shortName>
    </alternativeName>
</protein>
<keyword evidence="3 8" id="KW-0375">Hydrogen ion transport</keyword>
<comment type="subcellular location">
    <subcellularLocation>
        <location evidence="8">Cell membrane</location>
        <topology evidence="8">Peripheral membrane protein</topology>
    </subcellularLocation>
    <subcellularLocation>
        <location evidence="1">Membrane</location>
    </subcellularLocation>
</comment>
<dbReference type="STRING" id="1960309.SAMN03159343_2785"/>
<dbReference type="EMBL" id="FMUH01000004">
    <property type="protein sequence ID" value="SCX52487.1"/>
    <property type="molecule type" value="Genomic_DNA"/>
</dbReference>
<dbReference type="PANTHER" id="PTHR11910">
    <property type="entry name" value="ATP SYNTHASE DELTA CHAIN"/>
    <property type="match status" value="1"/>
</dbReference>
<comment type="function">
    <text evidence="8">F(1)F(0) ATP synthase produces ATP from ADP in the presence of a proton or sodium gradient. F-type ATPases consist of two structural domains, F(1) containing the extramembraneous catalytic core and F(0) containing the membrane proton channel, linked together by a central stalk and a peripheral stalk. During catalysis, ATP synthesis in the catalytic domain of F(1) is coupled via a rotary mechanism of the central stalk subunits to proton translocation.</text>
</comment>
<evidence type="ECO:0000256" key="8">
    <source>
        <dbReference type="HAMAP-Rule" id="MF_01416"/>
    </source>
</evidence>
<dbReference type="Proteomes" id="UP000198981">
    <property type="component" value="Unassembled WGS sequence"/>
</dbReference>
<evidence type="ECO:0000256" key="3">
    <source>
        <dbReference type="ARBA" id="ARBA00022781"/>
    </source>
</evidence>
<accession>A0A1G4YG50</accession>